<sequence length="369" mass="40972">MKTLHYSIIAILFVFVLANVEHVFADNDSTSHLNVTTDYGGRGIMVNSNQTMSPFLPSPPLGMYPYTSKIFSVFQIDPEIVHPNDTSAIHILVTNNANFTLYAVNLGESVNDSKSMMFSNIHKIDILNPNQTKTIFGTLHVSSDVRPTDYYDVWWNVVAKNQTGNMMQSMQFHRNLPIAQNLLQYCCDKPVTIALKSPLKQFHSGVAAKDVKCNNGLQLIFKIVDNSPACVKQQTAQILVKYGWGTSLPAAIEQNILALSNSITIPNTNFSINYDITGNGKILDAKMDAQSKSLILSLETTSNGTLTVSLPRALLDIKKNDRGMGQFYMLADGRETSFKEIHTTPTDRIFSIPFQNGTKNIEIIATELI</sequence>
<dbReference type="EMBL" id="LN890280">
    <property type="protein sequence ID" value="CUR51392.1"/>
    <property type="molecule type" value="Genomic_DNA"/>
</dbReference>
<dbReference type="AlphaFoldDB" id="A0A128A238"/>
<proteinExistence type="predicted"/>
<protein>
    <submittedName>
        <fullName evidence="1">Uncharacterized protein</fullName>
    </submittedName>
</protein>
<keyword evidence="2" id="KW-1185">Reference proteome</keyword>
<evidence type="ECO:0000313" key="1">
    <source>
        <dbReference type="EMBL" id="CUR51392.1"/>
    </source>
</evidence>
<dbReference type="KEGG" id="ndv:NDEV_0627"/>
<reference evidence="2" key="1">
    <citation type="submission" date="2015-10" db="EMBL/GenBank/DDBJ databases">
        <authorList>
            <person name="Lehtovirta-Morley L.E."/>
            <person name="Vieille C."/>
        </authorList>
    </citation>
    <scope>NUCLEOTIDE SEQUENCE [LARGE SCALE GENOMIC DNA]</scope>
</reference>
<gene>
    <name evidence="1" type="ORF">NDEV_0627</name>
</gene>
<organism evidence="1 2">
    <name type="scientific">Nitrosotalea devaniterrae</name>
    <dbReference type="NCBI Taxonomy" id="1078905"/>
    <lineage>
        <taxon>Archaea</taxon>
        <taxon>Nitrososphaerota</taxon>
        <taxon>Nitrososphaeria</taxon>
        <taxon>Nitrosotaleales</taxon>
        <taxon>Nitrosotaleaceae</taxon>
        <taxon>Nitrosotalea</taxon>
    </lineage>
</organism>
<dbReference type="Proteomes" id="UP000196239">
    <property type="component" value="Chromosome 1"/>
</dbReference>
<name>A0A128A238_9ARCH</name>
<accession>A0A128A238</accession>
<evidence type="ECO:0000313" key="2">
    <source>
        <dbReference type="Proteomes" id="UP000196239"/>
    </source>
</evidence>